<protein>
    <submittedName>
        <fullName evidence="1">Uncharacterized protein</fullName>
    </submittedName>
</protein>
<evidence type="ECO:0000313" key="1">
    <source>
        <dbReference type="EMBL" id="VAW83559.1"/>
    </source>
</evidence>
<reference evidence="1" key="1">
    <citation type="submission" date="2018-06" db="EMBL/GenBank/DDBJ databases">
        <authorList>
            <person name="Zhirakovskaya E."/>
        </authorList>
    </citation>
    <scope>NUCLEOTIDE SEQUENCE</scope>
</reference>
<dbReference type="EMBL" id="UOFO01000008">
    <property type="protein sequence ID" value="VAW83559.1"/>
    <property type="molecule type" value="Genomic_DNA"/>
</dbReference>
<name>A0A3B0ZBC4_9ZZZZ</name>
<dbReference type="AlphaFoldDB" id="A0A3B0ZBC4"/>
<organism evidence="1">
    <name type="scientific">hydrothermal vent metagenome</name>
    <dbReference type="NCBI Taxonomy" id="652676"/>
    <lineage>
        <taxon>unclassified sequences</taxon>
        <taxon>metagenomes</taxon>
        <taxon>ecological metagenomes</taxon>
    </lineage>
</organism>
<accession>A0A3B0ZBC4</accession>
<sequence length="37" mass="4159">MDKLIEVSLLRIVKAAELELPFGPRAKMATSVWLGKF</sequence>
<gene>
    <name evidence="1" type="ORF">MNBD_GAMMA16-267</name>
</gene>
<proteinExistence type="predicted"/>